<dbReference type="SUPFAM" id="SSF51971">
    <property type="entry name" value="Nucleotide-binding domain"/>
    <property type="match status" value="1"/>
</dbReference>
<dbReference type="HOGENOM" id="CLU_528589_0_0_7"/>
<dbReference type="EMBL" id="CP000113">
    <property type="protein sequence ID" value="ABF87005.1"/>
    <property type="molecule type" value="Genomic_DNA"/>
</dbReference>
<proteinExistence type="predicted"/>
<reference evidence="1 2" key="1">
    <citation type="journal article" date="2006" name="Proc. Natl. Acad. Sci. U.S.A.">
        <title>Evolution of sensory complexity recorded in a myxobacterial genome.</title>
        <authorList>
            <person name="Goldman B.S."/>
            <person name="Nierman W.C."/>
            <person name="Kaiser D."/>
            <person name="Slater S.C."/>
            <person name="Durkin A.S."/>
            <person name="Eisen J.A."/>
            <person name="Ronning C.M."/>
            <person name="Barbazuk W.B."/>
            <person name="Blanchard M."/>
            <person name="Field C."/>
            <person name="Halling C."/>
            <person name="Hinkle G."/>
            <person name="Iartchuk O."/>
            <person name="Kim H.S."/>
            <person name="Mackenzie C."/>
            <person name="Madupu R."/>
            <person name="Miller N."/>
            <person name="Shvartsbeyn A."/>
            <person name="Sullivan S.A."/>
            <person name="Vaudin M."/>
            <person name="Wiegand R."/>
            <person name="Kaplan H.B."/>
        </authorList>
    </citation>
    <scope>NUCLEOTIDE SEQUENCE [LARGE SCALE GENOMIC DNA]</scope>
    <source>
        <strain evidence="2">DK1622</strain>
    </source>
</reference>
<protein>
    <recommendedName>
        <fullName evidence="3">Desaturase</fullName>
    </recommendedName>
</protein>
<sequence length="526" mass="55933">MVKRAPAASTLCSVARLMATSSAKLKLPAGPSRHVYDVIVLGSQLGGALAAALLAKRNHRVLLVEHDGMGPGYEHGGYVLPYAPFVAPPLKAMPAVEEALTELGLNANVQRALRPHAPELQLLMPRSRLDLHGDAARRKAEVTRELGEEGESLLGALAGAAAQHEASDAFFKAGPALPPDGFFEGWGLKKLIRAHPGLATPPRLTGDSASVSLVRGLRPFVTHLDRPEAPLALTRAMSQVLSAPSYFPGGHEGLRELLARRVAELGGDVLGRDNPTGFIVEELAFDGSKFAGMKLMRSDTMYRASCLVAATDAGALRRLVTDKKHHRGLLEHLDQSNTKALLFTVNWVVPESALPRGLGELALLDTGDAELGPVLIQVHPARAAPAHGGKEAKATEGLRVVCAGAFVPASARDLGEEHLQGLATRIDEHLDALMPFTAQHRVLRSAPYLDAGGVRGSRLMPHPLFSFESEAVLGVTGLTQRTPAKNILLANREVLPGLGLEGELLAGIRAARLVQDMLKKKDPLKG</sequence>
<keyword evidence="2" id="KW-1185">Reference proteome</keyword>
<dbReference type="InterPro" id="IPR036188">
    <property type="entry name" value="FAD/NAD-bd_sf"/>
</dbReference>
<accession>Q1D8W0</accession>
<organism evidence="1 2">
    <name type="scientific">Myxococcus xanthus (strain DK1622)</name>
    <dbReference type="NCBI Taxonomy" id="246197"/>
    <lineage>
        <taxon>Bacteria</taxon>
        <taxon>Pseudomonadati</taxon>
        <taxon>Myxococcota</taxon>
        <taxon>Myxococcia</taxon>
        <taxon>Myxococcales</taxon>
        <taxon>Cystobacterineae</taxon>
        <taxon>Myxococcaceae</taxon>
        <taxon>Myxococcus</taxon>
    </lineage>
</organism>
<dbReference type="KEGG" id="mxa:MXAN_2696"/>
<gene>
    <name evidence="1" type="ordered locus">MXAN_2696</name>
</gene>
<evidence type="ECO:0008006" key="3">
    <source>
        <dbReference type="Google" id="ProtNLM"/>
    </source>
</evidence>
<dbReference type="Pfam" id="PF13450">
    <property type="entry name" value="NAD_binding_8"/>
    <property type="match status" value="1"/>
</dbReference>
<evidence type="ECO:0000313" key="2">
    <source>
        <dbReference type="Proteomes" id="UP000002402"/>
    </source>
</evidence>
<dbReference type="AlphaFoldDB" id="Q1D8W0"/>
<evidence type="ECO:0000313" key="1">
    <source>
        <dbReference type="EMBL" id="ABF87005.1"/>
    </source>
</evidence>
<dbReference type="EnsemblBacteria" id="ABF87005">
    <property type="protein sequence ID" value="ABF87005"/>
    <property type="gene ID" value="MXAN_2696"/>
</dbReference>
<dbReference type="Proteomes" id="UP000002402">
    <property type="component" value="Chromosome"/>
</dbReference>
<dbReference type="Gene3D" id="3.50.50.60">
    <property type="entry name" value="FAD/NAD(P)-binding domain"/>
    <property type="match status" value="1"/>
</dbReference>
<name>Q1D8W0_MYXXD</name>
<dbReference type="STRING" id="246197.MXAN_2696"/>
<dbReference type="eggNOG" id="COG1233">
    <property type="taxonomic scope" value="Bacteria"/>
</dbReference>